<feature type="region of interest" description="Disordered" evidence="6">
    <location>
        <begin position="1"/>
        <end position="28"/>
    </location>
</feature>
<feature type="transmembrane region" description="Helical" evidence="7">
    <location>
        <begin position="64"/>
        <end position="82"/>
    </location>
</feature>
<protein>
    <submittedName>
        <fullName evidence="8">Uncharacterized protein</fullName>
    </submittedName>
</protein>
<evidence type="ECO:0000256" key="3">
    <source>
        <dbReference type="ARBA" id="ARBA00022676"/>
    </source>
</evidence>
<comment type="similarity">
    <text evidence="2">Belongs to the BMT family.</text>
</comment>
<keyword evidence="7" id="KW-0472">Membrane</keyword>
<keyword evidence="7" id="KW-0812">Transmembrane</keyword>
<evidence type="ECO:0000256" key="2">
    <source>
        <dbReference type="ARBA" id="ARBA00009486"/>
    </source>
</evidence>
<gene>
    <name evidence="8" type="ORF">C6P45_000573</name>
</gene>
<proteinExistence type="inferred from homology"/>
<organism evidence="8 9">
    <name type="scientific">Maudiozyma exigua</name>
    <name type="common">Yeast</name>
    <name type="synonym">Kazachstania exigua</name>
    <dbReference type="NCBI Taxonomy" id="34358"/>
    <lineage>
        <taxon>Eukaryota</taxon>
        <taxon>Fungi</taxon>
        <taxon>Dikarya</taxon>
        <taxon>Ascomycota</taxon>
        <taxon>Saccharomycotina</taxon>
        <taxon>Saccharomycetes</taxon>
        <taxon>Saccharomycetales</taxon>
        <taxon>Saccharomycetaceae</taxon>
        <taxon>Maudiozyma</taxon>
    </lineage>
</organism>
<dbReference type="OrthoDB" id="3631276at2759"/>
<dbReference type="GO" id="GO:0016020">
    <property type="term" value="C:membrane"/>
    <property type="evidence" value="ECO:0007669"/>
    <property type="project" value="UniProtKB-SubCell"/>
</dbReference>
<dbReference type="Pfam" id="PF12141">
    <property type="entry name" value="BMT"/>
    <property type="match status" value="1"/>
</dbReference>
<keyword evidence="3" id="KW-0808">Transferase</keyword>
<evidence type="ECO:0000256" key="5">
    <source>
        <dbReference type="ARBA" id="ARBA00023316"/>
    </source>
</evidence>
<evidence type="ECO:0000313" key="9">
    <source>
        <dbReference type="Proteomes" id="UP000750334"/>
    </source>
</evidence>
<reference evidence="8 9" key="1">
    <citation type="submission" date="2020-11" db="EMBL/GenBank/DDBJ databases">
        <title>Kefir isolates.</title>
        <authorList>
            <person name="Marcisauskas S."/>
            <person name="Kim Y."/>
            <person name="Blasche S."/>
        </authorList>
    </citation>
    <scope>NUCLEOTIDE SEQUENCE [LARGE SCALE GENOMIC DNA]</scope>
    <source>
        <strain evidence="8 9">OG2</strain>
    </source>
</reference>
<keyword evidence="4" id="KW-0735">Signal-anchor</keyword>
<dbReference type="Proteomes" id="UP000750334">
    <property type="component" value="Unassembled WGS sequence"/>
</dbReference>
<evidence type="ECO:0000256" key="1">
    <source>
        <dbReference type="ARBA" id="ARBA00004606"/>
    </source>
</evidence>
<accession>A0A9P7B8F6</accession>
<feature type="non-terminal residue" evidence="8">
    <location>
        <position position="438"/>
    </location>
</feature>
<dbReference type="EMBL" id="PUHR01000119">
    <property type="protein sequence ID" value="KAG0664553.1"/>
    <property type="molecule type" value="Genomic_DNA"/>
</dbReference>
<keyword evidence="9" id="KW-1185">Reference proteome</keyword>
<feature type="compositionally biased region" description="Low complexity" evidence="6">
    <location>
        <begin position="9"/>
        <end position="19"/>
    </location>
</feature>
<comment type="subcellular location">
    <subcellularLocation>
        <location evidence="1">Membrane</location>
        <topology evidence="1">Single-pass type II membrane protein</topology>
    </subcellularLocation>
</comment>
<dbReference type="GO" id="GO:0000030">
    <property type="term" value="F:mannosyltransferase activity"/>
    <property type="evidence" value="ECO:0007669"/>
    <property type="project" value="InterPro"/>
</dbReference>
<keyword evidence="7" id="KW-1133">Transmembrane helix</keyword>
<sequence>MDKNEDNLLDNNLSSRISSTKPKRKPHSNRNLLEIIKFSIDCYNKTTSFLTSRRLLSNTNRRKFIILGLPVIALFLIIFQLSNAHNYNNDEMNRFVYKDNKSPFSFNHNRNLKVVPRKKDLLKVDIRNLVNDKDLSRTPITPHLLNQNYMTNILTGFVSNLELTPSKRSGQSINHDKHNRTTISDDSNMVPKKVTNNIIDINALKKHGRKSYDSLVTCEDLSYNATIEHAVNNPILSDDLMSIRRELLRSNGWLTKEVKDDKDKYKTEEEIVERQWFRFGASSVWLESEQCFLVFSRVIYSRIERKNYPHISLLRAQAYDKDWNEIIGKKIAYMDIDLPDHMDKEMQKLNVELNIEDCSKYSTNTAEFETCNVQQAKTILKNQKKKEHILSKYYVTYPKIFDFHFDAGGDWRGPEDPRVILKKTDNTEEPVIVFNMFD</sequence>
<name>A0A9P7B8F6_MAUEX</name>
<keyword evidence="3" id="KW-0328">Glycosyltransferase</keyword>
<keyword evidence="5" id="KW-0961">Cell wall biogenesis/degradation</keyword>
<evidence type="ECO:0000256" key="4">
    <source>
        <dbReference type="ARBA" id="ARBA00022968"/>
    </source>
</evidence>
<evidence type="ECO:0000313" key="8">
    <source>
        <dbReference type="EMBL" id="KAG0664553.1"/>
    </source>
</evidence>
<comment type="caution">
    <text evidence="8">The sequence shown here is derived from an EMBL/GenBank/DDBJ whole genome shotgun (WGS) entry which is preliminary data.</text>
</comment>
<evidence type="ECO:0000256" key="6">
    <source>
        <dbReference type="SAM" id="MobiDB-lite"/>
    </source>
</evidence>
<dbReference type="GO" id="GO:0071555">
    <property type="term" value="P:cell wall organization"/>
    <property type="evidence" value="ECO:0007669"/>
    <property type="project" value="UniProtKB-KW"/>
</dbReference>
<dbReference type="AlphaFoldDB" id="A0A9P7B8F6"/>
<evidence type="ECO:0000256" key="7">
    <source>
        <dbReference type="SAM" id="Phobius"/>
    </source>
</evidence>
<dbReference type="InterPro" id="IPR021988">
    <property type="entry name" value="BMT1"/>
</dbReference>
<feature type="region of interest" description="Disordered" evidence="6">
    <location>
        <begin position="168"/>
        <end position="189"/>
    </location>
</feature>